<organism evidence="1 2">
    <name type="scientific">Entomophthora muscae</name>
    <dbReference type="NCBI Taxonomy" id="34485"/>
    <lineage>
        <taxon>Eukaryota</taxon>
        <taxon>Fungi</taxon>
        <taxon>Fungi incertae sedis</taxon>
        <taxon>Zoopagomycota</taxon>
        <taxon>Entomophthoromycotina</taxon>
        <taxon>Entomophthoromycetes</taxon>
        <taxon>Entomophthorales</taxon>
        <taxon>Entomophthoraceae</taxon>
        <taxon>Entomophthora</taxon>
    </lineage>
</organism>
<proteinExistence type="predicted"/>
<accession>A0ACC2SR41</accession>
<sequence length="136" mass="15588">MTDTPIREVTPEQFLVLSPIEEYPAAYTEPEKFTPIPYYMLPELTEVTPKPTYTQEPKTNTKQLRKKTSKAEETEITIPMDVLDTKRYMNFFSPPNPDKVMVETVEETLKKAHTANAPLSPLICLVPVENLPMETE</sequence>
<evidence type="ECO:0000313" key="1">
    <source>
        <dbReference type="EMBL" id="KAJ9064577.1"/>
    </source>
</evidence>
<name>A0ACC2SR41_9FUNG</name>
<evidence type="ECO:0000313" key="2">
    <source>
        <dbReference type="Proteomes" id="UP001165960"/>
    </source>
</evidence>
<gene>
    <name evidence="1" type="ORF">DSO57_1029135</name>
</gene>
<protein>
    <submittedName>
        <fullName evidence="1">Uncharacterized protein</fullName>
    </submittedName>
</protein>
<dbReference type="EMBL" id="QTSX02004450">
    <property type="protein sequence ID" value="KAJ9064577.1"/>
    <property type="molecule type" value="Genomic_DNA"/>
</dbReference>
<reference evidence="1" key="1">
    <citation type="submission" date="2022-04" db="EMBL/GenBank/DDBJ databases">
        <title>Genome of the entomopathogenic fungus Entomophthora muscae.</title>
        <authorList>
            <person name="Elya C."/>
            <person name="Lovett B.R."/>
            <person name="Lee E."/>
            <person name="Macias A.M."/>
            <person name="Hajek A.E."/>
            <person name="De Bivort B.L."/>
            <person name="Kasson M.T."/>
            <person name="De Fine Licht H.H."/>
            <person name="Stajich J.E."/>
        </authorList>
    </citation>
    <scope>NUCLEOTIDE SEQUENCE</scope>
    <source>
        <strain evidence="1">Berkeley</strain>
    </source>
</reference>
<keyword evidence="2" id="KW-1185">Reference proteome</keyword>
<dbReference type="Proteomes" id="UP001165960">
    <property type="component" value="Unassembled WGS sequence"/>
</dbReference>
<comment type="caution">
    <text evidence="1">The sequence shown here is derived from an EMBL/GenBank/DDBJ whole genome shotgun (WGS) entry which is preliminary data.</text>
</comment>